<dbReference type="RefSeq" id="WP_220644891.1">
    <property type="nucleotide sequence ID" value="NZ_CP080647.1"/>
</dbReference>
<dbReference type="PANTHER" id="PTHR47829">
    <property type="entry name" value="HYDROLASE, PUTATIVE (AFU_ORTHOLOGUE AFUA_1G12880)-RELATED"/>
    <property type="match status" value="1"/>
</dbReference>
<organism evidence="2 3">
    <name type="scientific">Streptomyces akebiae</name>
    <dbReference type="NCBI Taxonomy" id="2865673"/>
    <lineage>
        <taxon>Bacteria</taxon>
        <taxon>Bacillati</taxon>
        <taxon>Actinomycetota</taxon>
        <taxon>Actinomycetes</taxon>
        <taxon>Kitasatosporales</taxon>
        <taxon>Streptomycetaceae</taxon>
        <taxon>Streptomyces</taxon>
    </lineage>
</organism>
<name>A0ABX8XJF4_9ACTN</name>
<proteinExistence type="predicted"/>
<dbReference type="InterPro" id="IPR002575">
    <property type="entry name" value="Aminoglycoside_PTrfase"/>
</dbReference>
<dbReference type="EMBL" id="CP080647">
    <property type="protein sequence ID" value="QYX75734.1"/>
    <property type="molecule type" value="Genomic_DNA"/>
</dbReference>
<dbReference type="CDD" id="cd05154">
    <property type="entry name" value="ACAD10_11_N-like"/>
    <property type="match status" value="1"/>
</dbReference>
<dbReference type="InterPro" id="IPR041726">
    <property type="entry name" value="ACAD10_11_N"/>
</dbReference>
<feature type="domain" description="Aminoglycoside phosphotransferase" evidence="1">
    <location>
        <begin position="38"/>
        <end position="262"/>
    </location>
</feature>
<protein>
    <submittedName>
        <fullName evidence="2">Phosphotransferase family protein</fullName>
    </submittedName>
</protein>
<keyword evidence="3" id="KW-1185">Reference proteome</keyword>
<dbReference type="Gene3D" id="3.90.1200.10">
    <property type="match status" value="1"/>
</dbReference>
<reference evidence="2 3" key="1">
    <citation type="submission" date="2021-08" db="EMBL/GenBank/DDBJ databases">
        <authorList>
            <person name="Ping M."/>
        </authorList>
    </citation>
    <scope>NUCLEOTIDE SEQUENCE [LARGE SCALE GENOMIC DNA]</scope>
    <source>
        <strain evidence="2 3">MG28</strain>
    </source>
</reference>
<sequence>MTATDITTPAGSPIGLDVPALRKWVGELVPEFDGAVHARLLQGGRSNLTYEIQAGPHHWVLRRPPLGTLTPSAHDMAREYRVVAALHGTGVPVAAPVGLCEDRSVIGAPFAVVEFVDGTVVRSAQDAALISAAERWRCALSLVDQLAALHEVDPGAVGLTEFGRPEGYLARQLKRWRSQWDLVATRETPLVDRLFTALVDRLPPAGPSGIVHGDYRLDNTILDRADPELVRAIVDWEMATLGDPLADLGMLLVYWDPVSEPVLGVRHILHGNPGFPSADELAEHYAHRTGEDLSHLPFYRALGYFKLAVIAEGIHARHLAGQTVGDGFHTIGDAVLPLLRAGSAALTGQETA</sequence>
<dbReference type="InterPro" id="IPR052898">
    <property type="entry name" value="ACAD10-like"/>
</dbReference>
<evidence type="ECO:0000259" key="1">
    <source>
        <dbReference type="Pfam" id="PF01636"/>
    </source>
</evidence>
<evidence type="ECO:0000313" key="2">
    <source>
        <dbReference type="EMBL" id="QYX75734.1"/>
    </source>
</evidence>
<dbReference type="InterPro" id="IPR011009">
    <property type="entry name" value="Kinase-like_dom_sf"/>
</dbReference>
<dbReference type="PANTHER" id="PTHR47829:SF1">
    <property type="entry name" value="HAD FAMILY PHOSPHATASE"/>
    <property type="match status" value="1"/>
</dbReference>
<accession>A0ABX8XJF4</accession>
<dbReference type="SUPFAM" id="SSF56112">
    <property type="entry name" value="Protein kinase-like (PK-like)"/>
    <property type="match status" value="1"/>
</dbReference>
<dbReference type="Gene3D" id="3.30.200.20">
    <property type="entry name" value="Phosphorylase Kinase, domain 1"/>
    <property type="match status" value="1"/>
</dbReference>
<gene>
    <name evidence="2" type="ORF">K1J60_03725</name>
</gene>
<evidence type="ECO:0000313" key="3">
    <source>
        <dbReference type="Proteomes" id="UP000827138"/>
    </source>
</evidence>
<dbReference type="Pfam" id="PF01636">
    <property type="entry name" value="APH"/>
    <property type="match status" value="1"/>
</dbReference>
<dbReference type="Proteomes" id="UP000827138">
    <property type="component" value="Chromosome"/>
</dbReference>